<organism evidence="1 2">
    <name type="scientific">Pristionchus pacificus</name>
    <name type="common">Parasitic nematode worm</name>
    <dbReference type="NCBI Taxonomy" id="54126"/>
    <lineage>
        <taxon>Eukaryota</taxon>
        <taxon>Metazoa</taxon>
        <taxon>Ecdysozoa</taxon>
        <taxon>Nematoda</taxon>
        <taxon>Chromadorea</taxon>
        <taxon>Rhabditida</taxon>
        <taxon>Rhabditina</taxon>
        <taxon>Diplogasteromorpha</taxon>
        <taxon>Diplogasteroidea</taxon>
        <taxon>Neodiplogasteridae</taxon>
        <taxon>Pristionchus</taxon>
    </lineage>
</organism>
<accession>A0A2A6BML4</accession>
<sequence length="80" mass="8579">MNGIVKEIIPDRAAAPNYVEGLKIGFEVRRLQPTGAAARSGMISGTIPFIGCLYAFLLFGIDVVNVNDIDDIGNIDVIND</sequence>
<reference evidence="1" key="2">
    <citation type="submission" date="2022-06" db="UniProtKB">
        <authorList>
            <consortium name="EnsemblMetazoa"/>
        </authorList>
    </citation>
    <scope>IDENTIFICATION</scope>
    <source>
        <strain evidence="1">PS312</strain>
    </source>
</reference>
<proteinExistence type="predicted"/>
<reference evidence="2" key="1">
    <citation type="journal article" date="2008" name="Nat. Genet.">
        <title>The Pristionchus pacificus genome provides a unique perspective on nematode lifestyle and parasitism.</title>
        <authorList>
            <person name="Dieterich C."/>
            <person name="Clifton S.W."/>
            <person name="Schuster L.N."/>
            <person name="Chinwalla A."/>
            <person name="Delehaunty K."/>
            <person name="Dinkelacker I."/>
            <person name="Fulton L."/>
            <person name="Fulton R."/>
            <person name="Godfrey J."/>
            <person name="Minx P."/>
            <person name="Mitreva M."/>
            <person name="Roeseler W."/>
            <person name="Tian H."/>
            <person name="Witte H."/>
            <person name="Yang S.P."/>
            <person name="Wilson R.K."/>
            <person name="Sommer R.J."/>
        </authorList>
    </citation>
    <scope>NUCLEOTIDE SEQUENCE [LARGE SCALE GENOMIC DNA]</scope>
    <source>
        <strain evidence="2">PS312</strain>
    </source>
</reference>
<protein>
    <submittedName>
        <fullName evidence="1">Uncharacterized protein</fullName>
    </submittedName>
</protein>
<gene>
    <name evidence="1" type="primary">WBGene00205795</name>
</gene>
<dbReference type="EnsemblMetazoa" id="PPA32935.1">
    <property type="protein sequence ID" value="PPA32935.1"/>
    <property type="gene ID" value="WBGene00205795"/>
</dbReference>
<dbReference type="Proteomes" id="UP000005239">
    <property type="component" value="Unassembled WGS sequence"/>
</dbReference>
<name>A0A2A6BML4_PRIPA</name>
<dbReference type="AlphaFoldDB" id="A0A2A6BML4"/>
<evidence type="ECO:0000313" key="1">
    <source>
        <dbReference type="EnsemblMetazoa" id="PPA32935.1"/>
    </source>
</evidence>
<keyword evidence="2" id="KW-1185">Reference proteome</keyword>
<evidence type="ECO:0000313" key="2">
    <source>
        <dbReference type="Proteomes" id="UP000005239"/>
    </source>
</evidence>
<accession>A0A8R1YPQ0</accession>